<evidence type="ECO:0000256" key="1">
    <source>
        <dbReference type="SAM" id="MobiDB-lite"/>
    </source>
</evidence>
<feature type="compositionally biased region" description="Acidic residues" evidence="1">
    <location>
        <begin position="271"/>
        <end position="289"/>
    </location>
</feature>
<dbReference type="EMBL" id="KV423956">
    <property type="protein sequence ID" value="KZT58013.1"/>
    <property type="molecule type" value="Genomic_DNA"/>
</dbReference>
<reference evidence="2 3" key="1">
    <citation type="journal article" date="2016" name="Mol. Biol. Evol.">
        <title>Comparative Genomics of Early-Diverging Mushroom-Forming Fungi Provides Insights into the Origins of Lignocellulose Decay Capabilities.</title>
        <authorList>
            <person name="Nagy L.G."/>
            <person name="Riley R."/>
            <person name="Tritt A."/>
            <person name="Adam C."/>
            <person name="Daum C."/>
            <person name="Floudas D."/>
            <person name="Sun H."/>
            <person name="Yadav J.S."/>
            <person name="Pangilinan J."/>
            <person name="Larsson K.H."/>
            <person name="Matsuura K."/>
            <person name="Barry K."/>
            <person name="Labutti K."/>
            <person name="Kuo R."/>
            <person name="Ohm R.A."/>
            <person name="Bhattacharya S.S."/>
            <person name="Shirouzu T."/>
            <person name="Yoshinaga Y."/>
            <person name="Martin F.M."/>
            <person name="Grigoriev I.V."/>
            <person name="Hibbett D.S."/>
        </authorList>
    </citation>
    <scope>NUCLEOTIDE SEQUENCE [LARGE SCALE GENOMIC DNA]</scope>
    <source>
        <strain evidence="2 3">HHB12733</strain>
    </source>
</reference>
<feature type="compositionally biased region" description="Low complexity" evidence="1">
    <location>
        <begin position="354"/>
        <end position="378"/>
    </location>
</feature>
<feature type="region of interest" description="Disordered" evidence="1">
    <location>
        <begin position="204"/>
        <end position="234"/>
    </location>
</feature>
<accession>A0A165GFR3</accession>
<feature type="region of interest" description="Disordered" evidence="1">
    <location>
        <begin position="253"/>
        <end position="450"/>
    </location>
</feature>
<feature type="compositionally biased region" description="Basic and acidic residues" evidence="1">
    <location>
        <begin position="922"/>
        <end position="949"/>
    </location>
</feature>
<feature type="region of interest" description="Disordered" evidence="1">
    <location>
        <begin position="817"/>
        <end position="988"/>
    </location>
</feature>
<feature type="compositionally biased region" description="Basic and acidic residues" evidence="1">
    <location>
        <begin position="220"/>
        <end position="229"/>
    </location>
</feature>
<gene>
    <name evidence="2" type="ORF">CALCODRAFT_482712</name>
</gene>
<feature type="region of interest" description="Disordered" evidence="1">
    <location>
        <begin position="1"/>
        <end position="33"/>
    </location>
</feature>
<feature type="compositionally biased region" description="Low complexity" evidence="1">
    <location>
        <begin position="394"/>
        <end position="421"/>
    </location>
</feature>
<dbReference type="Proteomes" id="UP000076842">
    <property type="component" value="Unassembled WGS sequence"/>
</dbReference>
<evidence type="ECO:0000313" key="2">
    <source>
        <dbReference type="EMBL" id="KZT58013.1"/>
    </source>
</evidence>
<protein>
    <submittedName>
        <fullName evidence="2">Uncharacterized protein</fullName>
    </submittedName>
</protein>
<feature type="compositionally biased region" description="Acidic residues" evidence="1">
    <location>
        <begin position="383"/>
        <end position="393"/>
    </location>
</feature>
<dbReference type="InParanoid" id="A0A165GFR3"/>
<feature type="compositionally biased region" description="Acidic residues" evidence="1">
    <location>
        <begin position="857"/>
        <end position="875"/>
    </location>
</feature>
<organism evidence="2 3">
    <name type="scientific">Calocera cornea HHB12733</name>
    <dbReference type="NCBI Taxonomy" id="1353952"/>
    <lineage>
        <taxon>Eukaryota</taxon>
        <taxon>Fungi</taxon>
        <taxon>Dikarya</taxon>
        <taxon>Basidiomycota</taxon>
        <taxon>Agaricomycotina</taxon>
        <taxon>Dacrymycetes</taxon>
        <taxon>Dacrymycetales</taxon>
        <taxon>Dacrymycetaceae</taxon>
        <taxon>Calocera</taxon>
    </lineage>
</organism>
<dbReference type="AlphaFoldDB" id="A0A165GFR3"/>
<feature type="compositionally biased region" description="Basic residues" evidence="1">
    <location>
        <begin position="883"/>
        <end position="896"/>
    </location>
</feature>
<proteinExistence type="predicted"/>
<feature type="compositionally biased region" description="Low complexity" evidence="1">
    <location>
        <begin position="430"/>
        <end position="450"/>
    </location>
</feature>
<feature type="compositionally biased region" description="Acidic residues" evidence="1">
    <location>
        <begin position="823"/>
        <end position="836"/>
    </location>
</feature>
<keyword evidence="3" id="KW-1185">Reference proteome</keyword>
<sequence>MPRAPPAAGGITSAFSAPSTLSPPPTALSRVRARSPSMYANQPAHGVYRVVLSRVKKAERDERIDITMALTPVKTYMGGFTKPRDLRASNWWAGGAYLVKNKVYERPPSEAYVPYTVYLLETRHLIQYERGRPTVPEHVVGMCPADVFPALLRKMNDSPHLFRTTLDNAVWPFDEKWGKKKFSRWWNSPWELYELGLVQTEPRSWVSKEGEEDATEEPEGERGEERQGEGEDDGTLQPWELEALREINPALAFQEPATRSAPLNPASASDAVEERDEQAAAEEEGEVATDDFGATEADKMAEASDSAAEDPQVAAAEEKEVTGEDAAAVSEADEAEAPTSSADTEVAAQEETEVTGGDAAASAAAEEAEASQATDDAQVAAVEEGDVIAEDAESVAAADEAAPSISTAAASHSHSTFSTSSQPLDPEIASSPEHTTTTSTVSPTSPSSFPTIIKRSFSTSISRFFAPTSLALFPREPPRKSSASPPVFRNPALGPPFQRPVPPHQVVPDSGMGSHMEGGPDSGDMYDQLLEEQPPAWAQAVELKKRHHGVEEINAEAAKLVKALPVNEDGVVHVKDMSELEIEAYVRLKAAGATDLPPVYVPPIKRIMKAMVAREEATALANVFGTGAEPVVDENKEKLKERREQYSALMQQEPFFRPLLAMTFPTRPIAASVLRLSKSLSRGLPYYASVSGDDRKHASSFASRMREMRLTRMRGLCMDTSLRLQGHRGGFVGLRLTPKDLGRTINGEGLQWEYQGKIPVLFGEWQPRVEEQIRIWKGMEGSNICTIGLMDEYGIPIEETEERKAALAKAEITEATLQRYQEESEEEAPLTEEDEDALHKTGKIPTSDAGQEKDAEVEMSEEDAEAVEEETDESSEQGQPKPYVKRPHIKKPYIKKANREEPSDPGSQERGPYVKKQYVMKPYEKKPYEKKSYVKRADQQESSREDSQKRFAKSKPPHQDKPTKPSNKPGQGAATVSVPPAAKKAATG</sequence>
<feature type="compositionally biased region" description="Acidic residues" evidence="1">
    <location>
        <begin position="210"/>
        <end position="219"/>
    </location>
</feature>
<name>A0A165GFR3_9BASI</name>
<evidence type="ECO:0000313" key="3">
    <source>
        <dbReference type="Proteomes" id="UP000076842"/>
    </source>
</evidence>
<dbReference type="OrthoDB" id="3258969at2759"/>